<evidence type="ECO:0000256" key="1">
    <source>
        <dbReference type="ARBA" id="ARBA00022786"/>
    </source>
</evidence>
<evidence type="ECO:0000259" key="2">
    <source>
        <dbReference type="Pfam" id="PF19722"/>
    </source>
</evidence>
<keyword evidence="4" id="KW-1185">Reference proteome</keyword>
<gene>
    <name evidence="3" type="ORF">J1605_013613</name>
</gene>
<feature type="domain" description="Sentrin-specific protease 3/5 conserved" evidence="2">
    <location>
        <begin position="13"/>
        <end position="114"/>
    </location>
</feature>
<protein>
    <recommendedName>
        <fullName evidence="2">Sentrin-specific protease 3/5 conserved domain-containing protein</fullName>
    </recommendedName>
</protein>
<dbReference type="Pfam" id="PF19722">
    <property type="entry name" value="SENP3_5_N"/>
    <property type="match status" value="1"/>
</dbReference>
<dbReference type="InterPro" id="IPR045577">
    <property type="entry name" value="SENP3_5_cons_dom"/>
</dbReference>
<dbReference type="EMBL" id="JAIQCJ010002244">
    <property type="protein sequence ID" value="KAJ8778426.1"/>
    <property type="molecule type" value="Genomic_DNA"/>
</dbReference>
<comment type="caution">
    <text evidence="3">The sequence shown here is derived from an EMBL/GenBank/DDBJ whole genome shotgun (WGS) entry which is preliminary data.</text>
</comment>
<accession>A0AB34GFL0</accession>
<name>A0AB34GFL0_ESCRO</name>
<sequence length="115" mass="12869">MLWRRERTLMCLMATLNEGLSGKELSLDEAFPDQQNGSATYIWDQSPCSSPKWECTELIHDIPLPEHHSSNMFILETEREVMALGQENRISTVNDDRVKLSVSGADQSVSSVDGG</sequence>
<proteinExistence type="predicted"/>
<organism evidence="3 4">
    <name type="scientific">Eschrichtius robustus</name>
    <name type="common">California gray whale</name>
    <name type="synonym">Eschrichtius gibbosus</name>
    <dbReference type="NCBI Taxonomy" id="9764"/>
    <lineage>
        <taxon>Eukaryota</taxon>
        <taxon>Metazoa</taxon>
        <taxon>Chordata</taxon>
        <taxon>Craniata</taxon>
        <taxon>Vertebrata</taxon>
        <taxon>Euteleostomi</taxon>
        <taxon>Mammalia</taxon>
        <taxon>Eutheria</taxon>
        <taxon>Laurasiatheria</taxon>
        <taxon>Artiodactyla</taxon>
        <taxon>Whippomorpha</taxon>
        <taxon>Cetacea</taxon>
        <taxon>Mysticeti</taxon>
        <taxon>Eschrichtiidae</taxon>
        <taxon>Eschrichtius</taxon>
    </lineage>
</organism>
<evidence type="ECO:0000313" key="3">
    <source>
        <dbReference type="EMBL" id="KAJ8778426.1"/>
    </source>
</evidence>
<dbReference type="AlphaFoldDB" id="A0AB34GFL0"/>
<dbReference type="Proteomes" id="UP001159641">
    <property type="component" value="Unassembled WGS sequence"/>
</dbReference>
<reference evidence="3 4" key="1">
    <citation type="submission" date="2022-11" db="EMBL/GenBank/DDBJ databases">
        <title>Whole genome sequence of Eschrichtius robustus ER-17-0199.</title>
        <authorList>
            <person name="Bruniche-Olsen A."/>
            <person name="Black A.N."/>
            <person name="Fields C.J."/>
            <person name="Walden K."/>
            <person name="Dewoody J.A."/>
        </authorList>
    </citation>
    <scope>NUCLEOTIDE SEQUENCE [LARGE SCALE GENOMIC DNA]</scope>
    <source>
        <strain evidence="3">ER-17-0199</strain>
        <tissue evidence="3">Blubber</tissue>
    </source>
</reference>
<evidence type="ECO:0000313" key="4">
    <source>
        <dbReference type="Proteomes" id="UP001159641"/>
    </source>
</evidence>
<keyword evidence="1" id="KW-0833">Ubl conjugation pathway</keyword>